<keyword evidence="3 7" id="KW-0560">Oxidoreductase</keyword>
<dbReference type="InterPro" id="IPR046373">
    <property type="entry name" value="Acyl-CoA_Oxase/DH_mid-dom_sf"/>
</dbReference>
<dbReference type="InterPro" id="IPR004925">
    <property type="entry name" value="HpaB/PvcC/4-BUDH"/>
</dbReference>
<keyword evidence="2 4" id="KW-0274">FAD</keyword>
<name>A0A383RB16_PAEAL</name>
<organism evidence="7 8">
    <name type="scientific">Paenibacillus alvei</name>
    <name type="common">Bacillus alvei</name>
    <dbReference type="NCBI Taxonomy" id="44250"/>
    <lineage>
        <taxon>Bacteria</taxon>
        <taxon>Bacillati</taxon>
        <taxon>Bacillota</taxon>
        <taxon>Bacilli</taxon>
        <taxon>Bacillales</taxon>
        <taxon>Paenibacillaceae</taxon>
        <taxon>Paenibacillus</taxon>
    </lineage>
</organism>
<evidence type="ECO:0000256" key="2">
    <source>
        <dbReference type="ARBA" id="ARBA00022827"/>
    </source>
</evidence>
<feature type="domain" description="HpaB/PvcC/4-BUDH C-terminal" evidence="5">
    <location>
        <begin position="283"/>
        <end position="482"/>
    </location>
</feature>
<evidence type="ECO:0000256" key="1">
    <source>
        <dbReference type="ARBA" id="ARBA00022630"/>
    </source>
</evidence>
<evidence type="ECO:0000256" key="4">
    <source>
        <dbReference type="PIRSR" id="PIRSR000331-2"/>
    </source>
</evidence>
<dbReference type="PANTHER" id="PTHR36117">
    <property type="entry name" value="4-HYDROXYPHENYLACETATE 3-MONOOXYGENASE-RELATED"/>
    <property type="match status" value="1"/>
</dbReference>
<dbReference type="InterPro" id="IPR024719">
    <property type="entry name" value="HpaB/PvcC/4-BUDH_C"/>
</dbReference>
<dbReference type="PANTHER" id="PTHR36117:SF3">
    <property type="entry name" value="4-HYDROXYPHENYLACETATE 3-MONOOXYGENASE-RELATED"/>
    <property type="match status" value="1"/>
</dbReference>
<dbReference type="GO" id="GO:0052881">
    <property type="term" value="F:4-hydroxyphenylacetate 3-monooxygenase activity"/>
    <property type="evidence" value="ECO:0007669"/>
    <property type="project" value="UniProtKB-EC"/>
</dbReference>
<dbReference type="SUPFAM" id="SSF47203">
    <property type="entry name" value="Acyl-CoA dehydrogenase C-terminal domain-like"/>
    <property type="match status" value="1"/>
</dbReference>
<dbReference type="Gene3D" id="1.10.3140.10">
    <property type="entry name" value="4-hydroxybutyryl-coa dehydratase, domain 1"/>
    <property type="match status" value="1"/>
</dbReference>
<sequence length="483" mass="54774">MPVKSGKEYIERINNNLPDVRIAGRKIHGKISEHEAFKGLMATQANMYDMQVAGELQAHLVYSSPATGDPVGLSYKQPKTMKDLVQRRAMMETWASVHHGFLGRAPDYMNTAIMAYASAAGILEEDYPAYASNLERYYEYCRENDITLSHVFIQPKAARISTFLRTSKEPEAARIMDKNKDGIVVRGAFLLDTQGATSDEILVYPTPFSWTEMDDNPFSFVFAVPSDLKGIRFICRESFSGGDSSYDYPLSSRFEEMDTLVVFDDVTVPWDRVFVCGNERMASRLMMESHFHVHAGTQIICKNIAKTEFMLGTIELLVEATGVNNHDHIIEKVTEVIVAVETLKAFQLAAEKGASVDRWGSMLPNSKPLIAANVYYQKMYPRIIEIIQLIGASNLIMIPQEKDFNTDIRDQLDRYMKGIDLDAKKSIQLARLAWELSVSSFGGRQSVYERFFFGNSTVVNKRLYAEYQDCRAKYADRVNRFLT</sequence>
<feature type="domain" description="HpaB/PvcC/4-BUDH N-terminal" evidence="6">
    <location>
        <begin position="6"/>
        <end position="275"/>
    </location>
</feature>
<dbReference type="GO" id="GO:0016627">
    <property type="term" value="F:oxidoreductase activity, acting on the CH-CH group of donors"/>
    <property type="evidence" value="ECO:0007669"/>
    <property type="project" value="InterPro"/>
</dbReference>
<dbReference type="Proteomes" id="UP000304148">
    <property type="component" value="Chromosome"/>
</dbReference>
<dbReference type="EMBL" id="LS992241">
    <property type="protein sequence ID" value="SYX83841.1"/>
    <property type="molecule type" value="Genomic_DNA"/>
</dbReference>
<dbReference type="Gene3D" id="2.40.110.10">
    <property type="entry name" value="Butyryl-CoA Dehydrogenase, subunit A, domain 2"/>
    <property type="match status" value="1"/>
</dbReference>
<keyword evidence="1" id="KW-0285">Flavoprotein</keyword>
<dbReference type="PIRSF" id="PIRSF000331">
    <property type="entry name" value="HpaA_HpaB"/>
    <property type="match status" value="1"/>
</dbReference>
<dbReference type="InterPro" id="IPR036250">
    <property type="entry name" value="AcylCo_DH-like_C"/>
</dbReference>
<evidence type="ECO:0000259" key="6">
    <source>
        <dbReference type="Pfam" id="PF11794"/>
    </source>
</evidence>
<dbReference type="InterPro" id="IPR009100">
    <property type="entry name" value="AcylCoA_DH/oxidase_NM_dom_sf"/>
</dbReference>
<dbReference type="EC" id="1.14.14.9" evidence="7"/>
<evidence type="ECO:0000313" key="8">
    <source>
        <dbReference type="Proteomes" id="UP000304148"/>
    </source>
</evidence>
<dbReference type="SUPFAM" id="SSF56645">
    <property type="entry name" value="Acyl-CoA dehydrogenase NM domain-like"/>
    <property type="match status" value="1"/>
</dbReference>
<feature type="binding site" evidence="4">
    <location>
        <position position="193"/>
    </location>
    <ligand>
        <name>FAD</name>
        <dbReference type="ChEBI" id="CHEBI:57692"/>
    </ligand>
</feature>
<gene>
    <name evidence="7" type="primary">yoaI</name>
    <name evidence="7" type="ORF">PBLR_12263</name>
</gene>
<dbReference type="InterPro" id="IPR024674">
    <property type="entry name" value="HpaB/PvcC/4-BUDH_N"/>
</dbReference>
<evidence type="ECO:0000259" key="5">
    <source>
        <dbReference type="Pfam" id="PF03241"/>
    </source>
</evidence>
<proteinExistence type="predicted"/>
<reference evidence="8" key="1">
    <citation type="submission" date="2018-08" db="EMBL/GenBank/DDBJ databases">
        <authorList>
            <person name="Chevrot R."/>
        </authorList>
    </citation>
    <scope>NUCLEOTIDE SEQUENCE [LARGE SCALE GENOMIC DNA]</scope>
</reference>
<dbReference type="Gene3D" id="1.20.140.10">
    <property type="entry name" value="Butyryl-CoA Dehydrogenase, subunit A, domain 3"/>
    <property type="match status" value="1"/>
</dbReference>
<dbReference type="RefSeq" id="WP_138185847.1">
    <property type="nucleotide sequence ID" value="NZ_LS992241.1"/>
</dbReference>
<keyword evidence="7" id="KW-0503">Monooxygenase</keyword>
<accession>A0A383RB16</accession>
<dbReference type="Pfam" id="PF03241">
    <property type="entry name" value="HpaB"/>
    <property type="match status" value="1"/>
</dbReference>
<evidence type="ECO:0000256" key="3">
    <source>
        <dbReference type="ARBA" id="ARBA00023002"/>
    </source>
</evidence>
<dbReference type="AlphaFoldDB" id="A0A383RB16"/>
<evidence type="ECO:0000313" key="7">
    <source>
        <dbReference type="EMBL" id="SYX83841.1"/>
    </source>
</evidence>
<protein>
    <submittedName>
        <fullName evidence="7">Putative 4-hydroxyphenylacetate 3-monooxygenase</fullName>
        <ecNumber evidence="7">1.14.14.9</ecNumber>
    </submittedName>
</protein>
<dbReference type="Pfam" id="PF11794">
    <property type="entry name" value="HpaB_N"/>
    <property type="match status" value="1"/>
</dbReference>